<feature type="compositionally biased region" description="Basic and acidic residues" evidence="1">
    <location>
        <begin position="268"/>
        <end position="277"/>
    </location>
</feature>
<protein>
    <submittedName>
        <fullName evidence="2">Uncharacterized protein</fullName>
    </submittedName>
</protein>
<feature type="compositionally biased region" description="Basic and acidic residues" evidence="1">
    <location>
        <begin position="560"/>
        <end position="574"/>
    </location>
</feature>
<dbReference type="AlphaFoldDB" id="A0A176WE70"/>
<organism evidence="2 3">
    <name type="scientific">Marchantia polymorpha subsp. ruderalis</name>
    <dbReference type="NCBI Taxonomy" id="1480154"/>
    <lineage>
        <taxon>Eukaryota</taxon>
        <taxon>Viridiplantae</taxon>
        <taxon>Streptophyta</taxon>
        <taxon>Embryophyta</taxon>
        <taxon>Marchantiophyta</taxon>
        <taxon>Marchantiopsida</taxon>
        <taxon>Marchantiidae</taxon>
        <taxon>Marchantiales</taxon>
        <taxon>Marchantiaceae</taxon>
        <taxon>Marchantia</taxon>
    </lineage>
</organism>
<comment type="caution">
    <text evidence="2">The sequence shown here is derived from an EMBL/GenBank/DDBJ whole genome shotgun (WGS) entry which is preliminary data.</text>
</comment>
<evidence type="ECO:0000313" key="3">
    <source>
        <dbReference type="Proteomes" id="UP000077202"/>
    </source>
</evidence>
<feature type="region of interest" description="Disordered" evidence="1">
    <location>
        <begin position="152"/>
        <end position="311"/>
    </location>
</feature>
<evidence type="ECO:0000313" key="2">
    <source>
        <dbReference type="EMBL" id="OAE31500.1"/>
    </source>
</evidence>
<proteinExistence type="predicted"/>
<accession>A0A176WE70</accession>
<sequence length="743" mass="85060">MAKSNQLRMVPLRVPHVGLQAFQDELMAVKLNFLLWGWNWVTKEEEISFGALFKNGYKTRDYKAHKLRNVAVALLQILQLHSTTYMTSWQVEFVELALARTLIHWARILWKATRQHAHQEKGGSINHLSPFLINFYRSMGCLTRTERVQFPLLSRANPGRRRANNKPASRPKQKARKLVLPADNSADTGRAAVTRDSLSSQDDVSADVLGRSADLPAPKARVPLEEARRPLSHRGRHAATANMPAMERCLPSEQVPFDDSSSGQEPSAQERCREEPLAQRTSYQAPSAKMPSGQTPLEQVAEDEDRKGETRVPSALERIAEDFCGDRDPRDCRRLHSEEEEVKSVRGTPTEVLCEQVVLLLRYLDRKAIKYADPIHRGYYVELVRIRTRIKEATNPELEALDQKYWQLEERYIFLHKQCIISRQLQKKSLRLRDDVAANAQRKIEELCARVETELNFERAQNRILAEELVRQTRALEKSETAPKAHEELLGRLQSQCDELRAQRAEAKGMGILTPTESRDFPPLEMLQEGEEVVLANEVNSDLEVESHNLPQKRKKRCKSRQDSQPRKKRRIDEAAVAEERLRRTAPIDMRSPNFGVRSKMKARRLILGEDSSTESRRATARGRFVWEARPVAITNREKETLNSTETVIVETGEKPSAEEAQLQVLGAVDVLCVHILPVLQFLNRKRRYADASTNGSYVEIVRNRMRTKVAMASEVAAKERKSQPTEARYHALQKRLAEEIEK</sequence>
<feature type="region of interest" description="Disordered" evidence="1">
    <location>
        <begin position="544"/>
        <end position="574"/>
    </location>
</feature>
<evidence type="ECO:0000256" key="1">
    <source>
        <dbReference type="SAM" id="MobiDB-lite"/>
    </source>
</evidence>
<feature type="compositionally biased region" description="Basic residues" evidence="1">
    <location>
        <begin position="158"/>
        <end position="177"/>
    </location>
</feature>
<keyword evidence="3" id="KW-1185">Reference proteome</keyword>
<gene>
    <name evidence="2" type="ORF">AXG93_4130s1020</name>
</gene>
<reference evidence="2" key="1">
    <citation type="submission" date="2016-03" db="EMBL/GenBank/DDBJ databases">
        <title>Mechanisms controlling the formation of the plant cell surface in tip-growing cells are functionally conserved among land plants.</title>
        <authorList>
            <person name="Honkanen S."/>
            <person name="Jones V.A."/>
            <person name="Morieri G."/>
            <person name="Champion C."/>
            <person name="Hetherington A.J."/>
            <person name="Kelly S."/>
            <person name="Saint-Marcoux D."/>
            <person name="Proust H."/>
            <person name="Prescott H."/>
            <person name="Dolan L."/>
        </authorList>
    </citation>
    <scope>NUCLEOTIDE SEQUENCE [LARGE SCALE GENOMIC DNA]</scope>
    <source>
        <tissue evidence="2">Whole gametophyte</tissue>
    </source>
</reference>
<name>A0A176WE70_MARPO</name>
<dbReference type="EMBL" id="LVLJ01001080">
    <property type="protein sequence ID" value="OAE31500.1"/>
    <property type="molecule type" value="Genomic_DNA"/>
</dbReference>
<dbReference type="Proteomes" id="UP000077202">
    <property type="component" value="Unassembled WGS sequence"/>
</dbReference>